<evidence type="ECO:0000256" key="3">
    <source>
        <dbReference type="ARBA" id="ARBA00022833"/>
    </source>
</evidence>
<organism evidence="7 8">
    <name type="scientific">Arachis hypogaea</name>
    <name type="common">Peanut</name>
    <dbReference type="NCBI Taxonomy" id="3818"/>
    <lineage>
        <taxon>Eukaryota</taxon>
        <taxon>Viridiplantae</taxon>
        <taxon>Streptophyta</taxon>
        <taxon>Embryophyta</taxon>
        <taxon>Tracheophyta</taxon>
        <taxon>Spermatophyta</taxon>
        <taxon>Magnoliopsida</taxon>
        <taxon>eudicotyledons</taxon>
        <taxon>Gunneridae</taxon>
        <taxon>Pentapetalae</taxon>
        <taxon>rosids</taxon>
        <taxon>fabids</taxon>
        <taxon>Fabales</taxon>
        <taxon>Fabaceae</taxon>
        <taxon>Papilionoideae</taxon>
        <taxon>50 kb inversion clade</taxon>
        <taxon>dalbergioids sensu lato</taxon>
        <taxon>Dalbergieae</taxon>
        <taxon>Pterocarpus clade</taxon>
        <taxon>Arachis</taxon>
    </lineage>
</organism>
<sequence>MMRSADGGRSGGLSPRSLGSFGSSSSMRKKKMNMDRTCFCGLKTVIKKFGTPENPRRLFHTCPRYRKGSHCNYFSWVDDKKYEIFEVANSRAEAEFEVESDYEDWKVN</sequence>
<evidence type="ECO:0000256" key="5">
    <source>
        <dbReference type="SAM" id="MobiDB-lite"/>
    </source>
</evidence>
<keyword evidence="2 4" id="KW-0863">Zinc-finger</keyword>
<dbReference type="Pfam" id="PF06839">
    <property type="entry name" value="Zn_ribbon_GRF"/>
    <property type="match status" value="1"/>
</dbReference>
<gene>
    <name evidence="7" type="ORF">Ahy_A05g022434</name>
</gene>
<evidence type="ECO:0000256" key="2">
    <source>
        <dbReference type="ARBA" id="ARBA00022771"/>
    </source>
</evidence>
<feature type="compositionally biased region" description="Low complexity" evidence="5">
    <location>
        <begin position="12"/>
        <end position="26"/>
    </location>
</feature>
<proteinExistence type="predicted"/>
<comment type="caution">
    <text evidence="7">The sequence shown here is derived from an EMBL/GenBank/DDBJ whole genome shotgun (WGS) entry which is preliminary data.</text>
</comment>
<reference evidence="7 8" key="1">
    <citation type="submission" date="2019-01" db="EMBL/GenBank/DDBJ databases">
        <title>Sequencing of cultivated peanut Arachis hypogaea provides insights into genome evolution and oil improvement.</title>
        <authorList>
            <person name="Chen X."/>
        </authorList>
    </citation>
    <scope>NUCLEOTIDE SEQUENCE [LARGE SCALE GENOMIC DNA]</scope>
    <source>
        <strain evidence="8">cv. Fuhuasheng</strain>
        <tissue evidence="7">Leaves</tissue>
    </source>
</reference>
<dbReference type="AlphaFoldDB" id="A0A445D0N4"/>
<evidence type="ECO:0000313" key="7">
    <source>
        <dbReference type="EMBL" id="RYR56740.1"/>
    </source>
</evidence>
<dbReference type="Proteomes" id="UP000289738">
    <property type="component" value="Chromosome A05"/>
</dbReference>
<feature type="domain" description="GRF-type" evidence="6">
    <location>
        <begin position="38"/>
        <end position="80"/>
    </location>
</feature>
<evidence type="ECO:0000313" key="8">
    <source>
        <dbReference type="Proteomes" id="UP000289738"/>
    </source>
</evidence>
<keyword evidence="1" id="KW-0479">Metal-binding</keyword>
<feature type="region of interest" description="Disordered" evidence="5">
    <location>
        <begin position="1"/>
        <end position="30"/>
    </location>
</feature>
<keyword evidence="3" id="KW-0862">Zinc</keyword>
<dbReference type="GO" id="GO:0008270">
    <property type="term" value="F:zinc ion binding"/>
    <property type="evidence" value="ECO:0007669"/>
    <property type="project" value="UniProtKB-KW"/>
</dbReference>
<dbReference type="PANTHER" id="PTHR33248">
    <property type="entry name" value="ZINC ION-BINDING PROTEIN"/>
    <property type="match status" value="1"/>
</dbReference>
<dbReference type="EMBL" id="SDMP01000005">
    <property type="protein sequence ID" value="RYR56740.1"/>
    <property type="molecule type" value="Genomic_DNA"/>
</dbReference>
<dbReference type="PROSITE" id="PS51999">
    <property type="entry name" value="ZF_GRF"/>
    <property type="match status" value="1"/>
</dbReference>
<keyword evidence="8" id="KW-1185">Reference proteome</keyword>
<name>A0A445D0N4_ARAHY</name>
<evidence type="ECO:0000256" key="4">
    <source>
        <dbReference type="PROSITE-ProRule" id="PRU01343"/>
    </source>
</evidence>
<dbReference type="InterPro" id="IPR010666">
    <property type="entry name" value="Znf_GRF"/>
</dbReference>
<evidence type="ECO:0000259" key="6">
    <source>
        <dbReference type="PROSITE" id="PS51999"/>
    </source>
</evidence>
<accession>A0A445D0N4</accession>
<protein>
    <recommendedName>
        <fullName evidence="6">GRF-type domain-containing protein</fullName>
    </recommendedName>
</protein>
<evidence type="ECO:0000256" key="1">
    <source>
        <dbReference type="ARBA" id="ARBA00022723"/>
    </source>
</evidence>